<dbReference type="GO" id="GO:0016702">
    <property type="term" value="F:oxidoreductase activity, acting on single donors with incorporation of molecular oxygen, incorporation of two atoms of oxygen"/>
    <property type="evidence" value="ECO:0007669"/>
    <property type="project" value="UniProtKB-ARBA"/>
</dbReference>
<gene>
    <name evidence="7" type="ORF">DL546_003262</name>
</gene>
<accession>A0A420Y0C2</accession>
<dbReference type="Pfam" id="PF02900">
    <property type="entry name" value="LigB"/>
    <property type="match status" value="1"/>
</dbReference>
<evidence type="ECO:0000256" key="2">
    <source>
        <dbReference type="ARBA" id="ARBA00007581"/>
    </source>
</evidence>
<evidence type="ECO:0000256" key="5">
    <source>
        <dbReference type="ARBA" id="ARBA00023002"/>
    </source>
</evidence>
<comment type="cofactor">
    <cofactor evidence="1">
        <name>Zn(2+)</name>
        <dbReference type="ChEBI" id="CHEBI:29105"/>
    </cofactor>
</comment>
<dbReference type="OrthoDB" id="7396853at2759"/>
<evidence type="ECO:0000256" key="1">
    <source>
        <dbReference type="ARBA" id="ARBA00001947"/>
    </source>
</evidence>
<keyword evidence="4" id="KW-0862">Zinc</keyword>
<reference evidence="7 8" key="1">
    <citation type="submission" date="2018-08" db="EMBL/GenBank/DDBJ databases">
        <title>Draft genome of the lignicolous fungus Coniochaeta pulveracea.</title>
        <authorList>
            <person name="Borstlap C.J."/>
            <person name="De Witt R.N."/>
            <person name="Botha A."/>
            <person name="Volschenk H."/>
        </authorList>
    </citation>
    <scope>NUCLEOTIDE SEQUENCE [LARGE SCALE GENOMIC DNA]</scope>
    <source>
        <strain evidence="7 8">CAB683</strain>
    </source>
</reference>
<dbReference type="InterPro" id="IPR004183">
    <property type="entry name" value="Xdiol_dOase_suB"/>
</dbReference>
<dbReference type="AlphaFoldDB" id="A0A420Y0C2"/>
<dbReference type="Proteomes" id="UP000275385">
    <property type="component" value="Unassembled WGS sequence"/>
</dbReference>
<dbReference type="EMBL" id="QVQW01000076">
    <property type="protein sequence ID" value="RKU41371.1"/>
    <property type="molecule type" value="Genomic_DNA"/>
</dbReference>
<protein>
    <recommendedName>
        <fullName evidence="6">Extradiol ring-cleavage dioxygenase class III enzyme subunit B domain-containing protein</fullName>
    </recommendedName>
</protein>
<feature type="domain" description="Extradiol ring-cleavage dioxygenase class III enzyme subunit B" evidence="6">
    <location>
        <begin position="29"/>
        <end position="297"/>
    </location>
</feature>
<dbReference type="PANTHER" id="PTHR30096">
    <property type="entry name" value="4,5-DOPA DIOXYGENASE EXTRADIOL-LIKE PROTEIN"/>
    <property type="match status" value="1"/>
</dbReference>
<keyword evidence="3" id="KW-0479">Metal-binding</keyword>
<name>A0A420Y0C2_9PEZI</name>
<dbReference type="Gene3D" id="3.40.830.10">
    <property type="entry name" value="LigB-like"/>
    <property type="match status" value="1"/>
</dbReference>
<dbReference type="CDD" id="cd07363">
    <property type="entry name" value="45_DOPA_Dioxygenase"/>
    <property type="match status" value="1"/>
</dbReference>
<keyword evidence="5" id="KW-0560">Oxidoreductase</keyword>
<proteinExistence type="inferred from homology"/>
<evidence type="ECO:0000313" key="8">
    <source>
        <dbReference type="Proteomes" id="UP000275385"/>
    </source>
</evidence>
<comment type="similarity">
    <text evidence="2">Belongs to the DODA-type extradiol aromatic ring-opening dioxygenase family.</text>
</comment>
<evidence type="ECO:0000313" key="7">
    <source>
        <dbReference type="EMBL" id="RKU41371.1"/>
    </source>
</evidence>
<sequence length="306" mass="34137">MLRSLFNRLPIRISRRYSSETNRMPRAPAICVSHGGGPLPVLGDPNHKDIVYSLKNRVPKILKLDTPDAPRAIIVVTAHWSTKDPTISSSASHQLLYDYGGFPPESYKLKYPAPGAPDIAKEVNDALAKEGLKPVLDSKRGWDHGLFIPFLLIRPQADIPLIQLSVLESEDPEAHLRMGRALSVLRDQNIALVGSGFASFHNLRIMFALMQNPAGSKQFAPLSDEWSRTLTEALEVEDVAERDRRLAEWRKFPHAYHMHPEGGAEHFLPLLVTAGSAGQEDGKVKKYKDTFAGVAIWTYYWGDVDV</sequence>
<organism evidence="7 8">
    <name type="scientific">Coniochaeta pulveracea</name>
    <dbReference type="NCBI Taxonomy" id="177199"/>
    <lineage>
        <taxon>Eukaryota</taxon>
        <taxon>Fungi</taxon>
        <taxon>Dikarya</taxon>
        <taxon>Ascomycota</taxon>
        <taxon>Pezizomycotina</taxon>
        <taxon>Sordariomycetes</taxon>
        <taxon>Sordariomycetidae</taxon>
        <taxon>Coniochaetales</taxon>
        <taxon>Coniochaetaceae</taxon>
        <taxon>Coniochaeta</taxon>
    </lineage>
</organism>
<comment type="caution">
    <text evidence="7">The sequence shown here is derived from an EMBL/GenBank/DDBJ whole genome shotgun (WGS) entry which is preliminary data.</text>
</comment>
<keyword evidence="8" id="KW-1185">Reference proteome</keyword>
<evidence type="ECO:0000256" key="3">
    <source>
        <dbReference type="ARBA" id="ARBA00022723"/>
    </source>
</evidence>
<dbReference type="SUPFAM" id="SSF53213">
    <property type="entry name" value="LigB-like"/>
    <property type="match status" value="1"/>
</dbReference>
<dbReference type="GO" id="GO:0008270">
    <property type="term" value="F:zinc ion binding"/>
    <property type="evidence" value="ECO:0007669"/>
    <property type="project" value="InterPro"/>
</dbReference>
<dbReference type="PIRSF" id="PIRSF006157">
    <property type="entry name" value="Doxgns_DODA"/>
    <property type="match status" value="1"/>
</dbReference>
<dbReference type="InterPro" id="IPR014436">
    <property type="entry name" value="Extradiol_dOase_DODA"/>
</dbReference>
<dbReference type="PANTHER" id="PTHR30096:SF0">
    <property type="entry name" value="4,5-DOPA DIOXYGENASE EXTRADIOL-LIKE PROTEIN"/>
    <property type="match status" value="1"/>
</dbReference>
<dbReference type="GO" id="GO:0008198">
    <property type="term" value="F:ferrous iron binding"/>
    <property type="evidence" value="ECO:0007669"/>
    <property type="project" value="InterPro"/>
</dbReference>
<evidence type="ECO:0000259" key="6">
    <source>
        <dbReference type="Pfam" id="PF02900"/>
    </source>
</evidence>
<evidence type="ECO:0000256" key="4">
    <source>
        <dbReference type="ARBA" id="ARBA00022833"/>
    </source>
</evidence>